<dbReference type="Gene3D" id="3.90.740.10">
    <property type="entry name" value="Valyl/Leucyl/Isoleucyl-tRNA synthetase, editing domain"/>
    <property type="match status" value="1"/>
</dbReference>
<evidence type="ECO:0000256" key="2">
    <source>
        <dbReference type="ARBA" id="ARBA00022598"/>
    </source>
</evidence>
<gene>
    <name evidence="12" type="ORF">AK88_02297</name>
</gene>
<evidence type="ECO:0000256" key="5">
    <source>
        <dbReference type="ARBA" id="ARBA00022917"/>
    </source>
</evidence>
<name>A0A0D9QMJ7_PLAFR</name>
<dbReference type="PANTHER" id="PTHR42780">
    <property type="entry name" value="SOLEUCYL-TRNA SYNTHETASE"/>
    <property type="match status" value="1"/>
</dbReference>
<protein>
    <recommendedName>
        <fullName evidence="14">Isoleucine--tRNA ligase</fullName>
    </recommendedName>
</protein>
<organism evidence="12 13">
    <name type="scientific">Plasmodium fragile</name>
    <dbReference type="NCBI Taxonomy" id="5857"/>
    <lineage>
        <taxon>Eukaryota</taxon>
        <taxon>Sar</taxon>
        <taxon>Alveolata</taxon>
        <taxon>Apicomplexa</taxon>
        <taxon>Aconoidasida</taxon>
        <taxon>Haemosporida</taxon>
        <taxon>Plasmodiidae</taxon>
        <taxon>Plasmodium</taxon>
        <taxon>Plasmodium (Plasmodium)</taxon>
    </lineage>
</organism>
<dbReference type="CDD" id="cd07960">
    <property type="entry name" value="Anticodon_Ia_Ile_BEm"/>
    <property type="match status" value="1"/>
</dbReference>
<dbReference type="InterPro" id="IPR014729">
    <property type="entry name" value="Rossmann-like_a/b/a_fold"/>
</dbReference>
<evidence type="ECO:0000256" key="3">
    <source>
        <dbReference type="ARBA" id="ARBA00022741"/>
    </source>
</evidence>
<dbReference type="InterPro" id="IPR033708">
    <property type="entry name" value="Anticodon_Ile_BEm"/>
</dbReference>
<dbReference type="PROSITE" id="PS00178">
    <property type="entry name" value="AA_TRNA_LIGASE_I"/>
    <property type="match status" value="1"/>
</dbReference>
<dbReference type="InterPro" id="IPR009080">
    <property type="entry name" value="tRNAsynth_Ia_anticodon-bd"/>
</dbReference>
<reference evidence="12 13" key="1">
    <citation type="submission" date="2014-03" db="EMBL/GenBank/DDBJ databases">
        <title>The Genome Sequence of Plasmodium fragile nilgiri.</title>
        <authorList>
            <consortium name="The Broad Institute Genomics Platform"/>
            <consortium name="The Broad Institute Genome Sequencing Center for Infectious Disease"/>
            <person name="Neafsey D."/>
            <person name="Duraisingh M."/>
            <person name="Young S.K."/>
            <person name="Zeng Q."/>
            <person name="Gargeya S."/>
            <person name="Abouelleil A."/>
            <person name="Alvarado L."/>
            <person name="Chapman S.B."/>
            <person name="Gainer-Dewar J."/>
            <person name="Goldberg J."/>
            <person name="Griggs A."/>
            <person name="Gujja S."/>
            <person name="Hansen M."/>
            <person name="Howarth C."/>
            <person name="Imamovic A."/>
            <person name="Larimer J."/>
            <person name="Pearson M."/>
            <person name="Poon T.W."/>
            <person name="Priest M."/>
            <person name="Roberts A."/>
            <person name="Saif S."/>
            <person name="Shea T."/>
            <person name="Sykes S."/>
            <person name="Wortman J."/>
            <person name="Nusbaum C."/>
            <person name="Birren B."/>
        </authorList>
    </citation>
    <scope>NUCLEOTIDE SEQUENCE [LARGE SCALE GENOMIC DNA]</scope>
    <source>
        <strain evidence="13">nilgiri</strain>
    </source>
</reference>
<keyword evidence="3 7" id="KW-0547">Nucleotide-binding</keyword>
<evidence type="ECO:0000313" key="12">
    <source>
        <dbReference type="EMBL" id="KJP88022.1"/>
    </source>
</evidence>
<feature type="region of interest" description="Disordered" evidence="8">
    <location>
        <begin position="1127"/>
        <end position="1150"/>
    </location>
</feature>
<dbReference type="GO" id="GO:0004822">
    <property type="term" value="F:isoleucine-tRNA ligase activity"/>
    <property type="evidence" value="ECO:0007669"/>
    <property type="project" value="InterPro"/>
</dbReference>
<dbReference type="GO" id="GO:0002161">
    <property type="term" value="F:aminoacyl-tRNA deacylase activity"/>
    <property type="evidence" value="ECO:0007669"/>
    <property type="project" value="InterPro"/>
</dbReference>
<evidence type="ECO:0000256" key="8">
    <source>
        <dbReference type="SAM" id="MobiDB-lite"/>
    </source>
</evidence>
<evidence type="ECO:0000256" key="9">
    <source>
        <dbReference type="SAM" id="SignalP"/>
    </source>
</evidence>
<dbReference type="SUPFAM" id="SSF52374">
    <property type="entry name" value="Nucleotidylyl transferase"/>
    <property type="match status" value="1"/>
</dbReference>
<feature type="domain" description="Methionyl/Valyl/Leucyl/Isoleucyl-tRNA synthetase anticodon-binding" evidence="11">
    <location>
        <begin position="1226"/>
        <end position="1346"/>
    </location>
</feature>
<evidence type="ECO:0008006" key="14">
    <source>
        <dbReference type="Google" id="ProtNLM"/>
    </source>
</evidence>
<feature type="domain" description="Aminoacyl-tRNA synthetase class Ia" evidence="10">
    <location>
        <begin position="229"/>
        <end position="294"/>
    </location>
</feature>
<keyword evidence="9" id="KW-0732">Signal</keyword>
<feature type="signal peptide" evidence="9">
    <location>
        <begin position="1"/>
        <end position="19"/>
    </location>
</feature>
<feature type="region of interest" description="Disordered" evidence="8">
    <location>
        <begin position="127"/>
        <end position="147"/>
    </location>
</feature>
<dbReference type="Pfam" id="PF08264">
    <property type="entry name" value="Anticodon_1"/>
    <property type="match status" value="1"/>
</dbReference>
<dbReference type="InterPro" id="IPR009008">
    <property type="entry name" value="Val/Leu/Ile-tRNA-synth_edit"/>
</dbReference>
<dbReference type="PANTHER" id="PTHR42780:SF1">
    <property type="entry name" value="ISOLEUCINE--TRNA LIGASE, CYTOPLASMIC"/>
    <property type="match status" value="1"/>
</dbReference>
<evidence type="ECO:0000259" key="10">
    <source>
        <dbReference type="Pfam" id="PF00133"/>
    </source>
</evidence>
<dbReference type="InterPro" id="IPR002300">
    <property type="entry name" value="aa-tRNA-synth_Ia"/>
</dbReference>
<evidence type="ECO:0000256" key="6">
    <source>
        <dbReference type="ARBA" id="ARBA00023146"/>
    </source>
</evidence>
<dbReference type="Proteomes" id="UP000054561">
    <property type="component" value="Unassembled WGS sequence"/>
</dbReference>
<dbReference type="Pfam" id="PF00133">
    <property type="entry name" value="tRNA-synt_1"/>
    <property type="match status" value="3"/>
</dbReference>
<dbReference type="InterPro" id="IPR013155">
    <property type="entry name" value="M/V/L/I-tRNA-synth_anticd-bd"/>
</dbReference>
<dbReference type="GO" id="GO:0000049">
    <property type="term" value="F:tRNA binding"/>
    <property type="evidence" value="ECO:0007669"/>
    <property type="project" value="InterPro"/>
</dbReference>
<dbReference type="SUPFAM" id="SSF50677">
    <property type="entry name" value="ValRS/IleRS/LeuRS editing domain"/>
    <property type="match status" value="1"/>
</dbReference>
<dbReference type="RefSeq" id="XP_012335351.1">
    <property type="nucleotide sequence ID" value="XM_012479928.1"/>
</dbReference>
<evidence type="ECO:0000313" key="13">
    <source>
        <dbReference type="Proteomes" id="UP000054561"/>
    </source>
</evidence>
<dbReference type="InterPro" id="IPR023586">
    <property type="entry name" value="Ile-tRNA-ligase_type2"/>
</dbReference>
<dbReference type="Gene3D" id="3.40.50.620">
    <property type="entry name" value="HUPs"/>
    <property type="match status" value="2"/>
</dbReference>
<dbReference type="GO" id="GO:0005524">
    <property type="term" value="F:ATP binding"/>
    <property type="evidence" value="ECO:0007669"/>
    <property type="project" value="UniProtKB-KW"/>
</dbReference>
<evidence type="ECO:0000256" key="4">
    <source>
        <dbReference type="ARBA" id="ARBA00022840"/>
    </source>
</evidence>
<dbReference type="EMBL" id="KQ001666">
    <property type="protein sequence ID" value="KJP88022.1"/>
    <property type="molecule type" value="Genomic_DNA"/>
</dbReference>
<dbReference type="Gene3D" id="1.10.730.20">
    <property type="match status" value="1"/>
</dbReference>
<dbReference type="SUPFAM" id="SSF47323">
    <property type="entry name" value="Anticodon-binding domain of a subclass of class I aminoacyl-tRNA synthetases"/>
    <property type="match status" value="1"/>
</dbReference>
<dbReference type="InterPro" id="IPR001412">
    <property type="entry name" value="aa-tRNA-synth_I_CS"/>
</dbReference>
<dbReference type="VEuPathDB" id="PlasmoDB:AK88_02297"/>
<evidence type="ECO:0000259" key="11">
    <source>
        <dbReference type="Pfam" id="PF08264"/>
    </source>
</evidence>
<evidence type="ECO:0000256" key="1">
    <source>
        <dbReference type="ARBA" id="ARBA00005594"/>
    </source>
</evidence>
<feature type="domain" description="Aminoacyl-tRNA synthetase class Ia" evidence="10">
    <location>
        <begin position="385"/>
        <end position="881"/>
    </location>
</feature>
<dbReference type="GO" id="GO:0006428">
    <property type="term" value="P:isoleucyl-tRNA aminoacylation"/>
    <property type="evidence" value="ECO:0007669"/>
    <property type="project" value="TreeGrafter"/>
</dbReference>
<dbReference type="GeneID" id="24267611"/>
<keyword evidence="5 7" id="KW-0648">Protein biosynthesis</keyword>
<keyword evidence="13" id="KW-1185">Reference proteome</keyword>
<feature type="domain" description="Aminoacyl-tRNA synthetase class Ia" evidence="10">
    <location>
        <begin position="1035"/>
        <end position="1175"/>
    </location>
</feature>
<evidence type="ECO:0000256" key="7">
    <source>
        <dbReference type="RuleBase" id="RU363035"/>
    </source>
</evidence>
<sequence length="1499" mass="173569">MKRRKTLTVTAILLVQVITHQWTSLCFKRTHRVVQTLNENLFNGHTIAVTPCFVAAASYGRQRKHALHEHRNKIKDVIRQSVNLPVQLLPTTYASFERQKHIQDFWNTERVYEKRNLANVKKCIRDGRKKRKESAHGEEGKNGFRKCGPVTGKEEEPLIRGKKKVLTNLRWTEVIGIISNEERQTKDEYKTDHNVNQFAKSILHNFEKKKKKKKILLHLYRQIYHKIRIIHDGPPYANNDIHIGHILNKIIKDIYLKYLLMKNYCVMLIHGFDTHGLPIEYQVMKMLNIKNVQELTLPDSSKMSSNNSQVLTIHKAKTPGGGSEGHFVTTSLTMRENRNKLENRNNLEMRQHRLSGTRPTLVRDLLRREDIPPVSPSQAEKKIMYFKSLCKSYASHFINEQFMSLVSYGIWGLWDYTYVTFYKLYEDIQRAVFRSLLEHKHIYVSNRPIYHSYATQTVLSDSEIIYKKRICNSFYFYFDLHSVSDHLALKVLEASVDNELVREMLQVGHHAGATNHVGHRDVTERDVEMLRAKEMIQSKLKVLVFTTQMYTIFNNKCLLIHAGYAYDIVKVTFEKGNSLFFLICEKSVDMFLEYLKKYYSKEDRILEVKKVLTLKGKDFEGCTYVNFVNQVESNFVLVTKNEIDESFGSGIVHVAPAHGFSDYNVYYQNNELRKVHLGGEHYEEGKRPGGTQMGRLAKGGKIGKFTHIGESGKIGELTAEDENVIDENDDLKEEYAKVVLDKCNKSAEVIKRDAVSAKGEGIAALYNALRDGVGSTPKININQEDAHLLFYCAFYEHVLFHFPYEHLYTYDWRSHTSVQIKSLLQMYVDIEKIKENKLFYCGIRKMNFVNEHVKGALIKTIQNRNEWCISRQKYWGVNIPLKNILIGGDAKVSFGQQVMDVWFDSSVSYLYVMHMCKHILFNEYLNKVLSGRGEKKRSFALLGTNSNNDQLPFFNMYDVYNELEKANGGKRKDSLLNDITTKRKIFDPEVMYQRLMKRLKSEKNYFKVGSVSEIVDPCRKGKRGDSFLLKDMGIHLCCEGVDQLRGWFQSFFFIYFFLNSGKRRRQRERQYARQHAKRNRDSALPISNVIVHNYVVDANNVKLSKSLNNVISPRNLFPLSGAHRSNTADVVSRGGPCSKGNVKGRKAKAAPPSEEKHFNADIVRLWVCCYNFVNKNVSVSHQILEDINKHIYLKLYNTLKFLLNNLHDLHFSNVTLEVKGDLQMMDQFILYKKEKTIQCCLKAYSKFQLQLLIKYIMNFVNRDLAAYIDYCKDRLYVHERNSISRRNCQMVLYNVLVDMLKILAPVVPHLCEDVYRTLLSVKGRAGQGTAEKSLFLCQLPTIKRRKDVHLETLFLIKYFVHKQMNEILPNSLEAVVYLYSDSDEVITLLKHFLKTPNPLSTFNNHDDLRFLFNVSNVVLCKDLMELKKMDPSFRTYKIPLVRGGEGGTTQACDEDVDQLLQGAQAEEDPFQDMLRAGDASKQTSIHVGIGKSDGAKCAR</sequence>
<keyword evidence="6 7" id="KW-0030">Aminoacyl-tRNA synthetase</keyword>
<keyword evidence="2 7" id="KW-0436">Ligase</keyword>
<proteinExistence type="inferred from homology"/>
<dbReference type="OrthoDB" id="10264412at2759"/>
<accession>A0A0D9QMJ7</accession>
<comment type="similarity">
    <text evidence="1 7">Belongs to the class-I aminoacyl-tRNA synthetase family.</text>
</comment>
<dbReference type="OMA" id="HLCEDVY"/>
<feature type="chain" id="PRO_5002344094" description="Isoleucine--tRNA ligase" evidence="9">
    <location>
        <begin position="20"/>
        <end position="1499"/>
    </location>
</feature>
<keyword evidence="4 7" id="KW-0067">ATP-binding</keyword>